<accession>A0A4U0GRE5</accession>
<dbReference type="EMBL" id="SUKA01000009">
    <property type="protein sequence ID" value="TJY61417.1"/>
    <property type="molecule type" value="Genomic_DNA"/>
</dbReference>
<dbReference type="Gene3D" id="2.40.10.10">
    <property type="entry name" value="Trypsin-like serine proteases"/>
    <property type="match status" value="3"/>
</dbReference>
<name>A0A4U0GRE5_9SPHI</name>
<dbReference type="PANTHER" id="PTHR43019:SF23">
    <property type="entry name" value="PROTEASE DO-LIKE 5, CHLOROPLASTIC"/>
    <property type="match status" value="1"/>
</dbReference>
<dbReference type="Pfam" id="PF13180">
    <property type="entry name" value="PDZ_2"/>
    <property type="match status" value="1"/>
</dbReference>
<reference evidence="3 4" key="1">
    <citation type="submission" date="2019-04" db="EMBL/GenBank/DDBJ databases">
        <title>Sphingobacterium olei sp. nov., isolated from oil-contaminated soil.</title>
        <authorList>
            <person name="Liu B."/>
        </authorList>
    </citation>
    <scope>NUCLEOTIDE SEQUENCE [LARGE SCALE GENOMIC DNA]</scope>
    <source>
        <strain evidence="3 4">Y3L14</strain>
    </source>
</reference>
<gene>
    <name evidence="3" type="ORF">FAZ19_21185</name>
</gene>
<dbReference type="PANTHER" id="PTHR43019">
    <property type="entry name" value="SERINE ENDOPROTEASE DEGS"/>
    <property type="match status" value="1"/>
</dbReference>
<feature type="transmembrane region" description="Helical" evidence="1">
    <location>
        <begin position="15"/>
        <end position="37"/>
    </location>
</feature>
<dbReference type="OrthoDB" id="728837at2"/>
<organism evidence="3 4">
    <name type="scientific">Sphingobacterium alkalisoli</name>
    <dbReference type="NCBI Taxonomy" id="1874115"/>
    <lineage>
        <taxon>Bacteria</taxon>
        <taxon>Pseudomonadati</taxon>
        <taxon>Bacteroidota</taxon>
        <taxon>Sphingobacteriia</taxon>
        <taxon>Sphingobacteriales</taxon>
        <taxon>Sphingobacteriaceae</taxon>
        <taxon>Sphingobacterium</taxon>
    </lineage>
</organism>
<sequence length="568" mass="62148">MQVNDSLCRVKSQLIVRWIVQIFLFILCLGNACYAYSISDFNDPVIADSILKKSYPACIKLHGIDSLTRAQNSSQFSAVVVTPEGHILTVAHATKPGNLYRVLFPDGSEGTARALGRLVTDKSTNLPDVAMMKMEGQGPWPYAEMGCSSSLAEDQLCFGWSYPESLMLNKPFLRIGQVVKPLDPYGFVVSSCIMEPGDSGGPLFDALGRVVALHSRINGPEGLNFEVPVDMYRQYWSALQVMEELEEHPKSKEDLGIDSLVTKLHAQSTLATKRKMIKTKSSPAVIMISSLLHDDTVSIVGTGFALGKRKQIILSKSSSVGQRPVAKLGNKSYTLKVLARDKKNDLIALALPKRLSGAITLADIVEAPFSDENLGEPITSVLPEDGFKYGILGMSPLSLPARFSTGSLGARLQEINGLPTVLQLDSLGPAERLGLQKDDQIITVDDKDVASAEKINRELAHYFPGDTIQVSWIREQDTLSGSLVLVTRMMREGNHPANHFKGGKSVRRDGFDRVFVHDSRIHAYECGSPILNQEGKVVGLNIARYSHTASLAIPADVLLVFLKNEELE</sequence>
<dbReference type="InterPro" id="IPR043504">
    <property type="entry name" value="Peptidase_S1_PA_chymotrypsin"/>
</dbReference>
<comment type="caution">
    <text evidence="3">The sequence shown here is derived from an EMBL/GenBank/DDBJ whole genome shotgun (WGS) entry which is preliminary data.</text>
</comment>
<dbReference type="Gene3D" id="2.30.42.10">
    <property type="match status" value="1"/>
</dbReference>
<dbReference type="AlphaFoldDB" id="A0A4U0GRE5"/>
<dbReference type="SUPFAM" id="SSF50156">
    <property type="entry name" value="PDZ domain-like"/>
    <property type="match status" value="1"/>
</dbReference>
<dbReference type="SUPFAM" id="SSF50494">
    <property type="entry name" value="Trypsin-like serine proteases"/>
    <property type="match status" value="2"/>
</dbReference>
<evidence type="ECO:0000259" key="2">
    <source>
        <dbReference type="Pfam" id="PF13180"/>
    </source>
</evidence>
<protein>
    <submittedName>
        <fullName evidence="3">PDZ domain-containing protein</fullName>
    </submittedName>
</protein>
<dbReference type="InterPro" id="IPR009003">
    <property type="entry name" value="Peptidase_S1_PA"/>
</dbReference>
<dbReference type="InterPro" id="IPR001478">
    <property type="entry name" value="PDZ"/>
</dbReference>
<evidence type="ECO:0000256" key="1">
    <source>
        <dbReference type="SAM" id="Phobius"/>
    </source>
</evidence>
<dbReference type="Proteomes" id="UP000309872">
    <property type="component" value="Unassembled WGS sequence"/>
</dbReference>
<keyword evidence="1" id="KW-1133">Transmembrane helix</keyword>
<keyword evidence="1" id="KW-0472">Membrane</keyword>
<keyword evidence="4" id="KW-1185">Reference proteome</keyword>
<dbReference type="InterPro" id="IPR036034">
    <property type="entry name" value="PDZ_sf"/>
</dbReference>
<evidence type="ECO:0000313" key="4">
    <source>
        <dbReference type="Proteomes" id="UP000309872"/>
    </source>
</evidence>
<feature type="domain" description="PDZ" evidence="2">
    <location>
        <begin position="406"/>
        <end position="480"/>
    </location>
</feature>
<keyword evidence="1" id="KW-0812">Transmembrane</keyword>
<evidence type="ECO:0000313" key="3">
    <source>
        <dbReference type="EMBL" id="TJY61417.1"/>
    </source>
</evidence>
<dbReference type="Pfam" id="PF13365">
    <property type="entry name" value="Trypsin_2"/>
    <property type="match status" value="1"/>
</dbReference>
<proteinExistence type="predicted"/>